<dbReference type="AlphaFoldDB" id="A0A410VIG5"/>
<evidence type="ECO:0000256" key="1">
    <source>
        <dbReference type="ARBA" id="ARBA00010062"/>
    </source>
</evidence>
<keyword evidence="8" id="KW-1185">Reference proteome</keyword>
<reference evidence="7 8" key="2">
    <citation type="submission" date="2018-06" db="EMBL/GenBank/DDBJ databases">
        <title>Comparative genomics of rhizobia nodulating Arachis hypogaea in China.</title>
        <authorList>
            <person name="Li Y."/>
        </authorList>
    </citation>
    <scope>NUCLEOTIDE SEQUENCE [LARGE SCALE GENOMIC DNA]</scope>
    <source>
        <strain evidence="7 8">CCBAU 51658</strain>
        <plasmid evidence="7 8">unnamed</plasmid>
    </source>
</reference>
<sequence length="387" mass="41756">MIARIAIVAAAMLAVSIQAKADDRPLKIGWLMSYTGPGAAAGAASDAAIQVFFRKFGTTVAGRRIEIIKRDTTGPAPDVARRLAQELIVSENVDFLAGMDYTPNTMAVAPLSTSAKVPLLIVNSATSGILAKHPFAVRFGFTTTEMAQQLALYAAKQKLKSVYTFVHEYEPGLDAEAMFVREYKAAGGVIAGSVRAPLKATDFSAYIQRIKDANPDGIFVFMAAGELTPIFLRQFKEAGLDPAKIIGIGDITDESSLPAAGEAALGVVTAFHYTPTHDSEVNREFAAAFNAVAQGRPLGFIPVVSYDVLRAIYTVVDAQKGDLNPERTIELLKQTRFESPRGPIAIDPSTREIVQNIYFRRVENRDGQMVNLEFATIPDVKDPGSAR</sequence>
<reference evidence="6" key="3">
    <citation type="submission" date="2022-12" db="EMBL/GenBank/DDBJ databases">
        <authorList>
            <person name="Sun Q."/>
            <person name="Zhou Y."/>
        </authorList>
    </citation>
    <scope>NUCLEOTIDE SEQUENCE</scope>
    <source>
        <strain evidence="6">CGMCC 1.15034</strain>
    </source>
</reference>
<feature type="signal peptide" evidence="4">
    <location>
        <begin position="1"/>
        <end position="21"/>
    </location>
</feature>
<dbReference type="GO" id="GO:0006865">
    <property type="term" value="P:amino acid transport"/>
    <property type="evidence" value="ECO:0007669"/>
    <property type="project" value="UniProtKB-KW"/>
</dbReference>
<evidence type="ECO:0000259" key="5">
    <source>
        <dbReference type="Pfam" id="PF13458"/>
    </source>
</evidence>
<feature type="domain" description="Leucine-binding protein" evidence="5">
    <location>
        <begin position="25"/>
        <end position="365"/>
    </location>
</feature>
<evidence type="ECO:0000313" key="6">
    <source>
        <dbReference type="EMBL" id="GGI25793.1"/>
    </source>
</evidence>
<dbReference type="SUPFAM" id="SSF53822">
    <property type="entry name" value="Periplasmic binding protein-like I"/>
    <property type="match status" value="1"/>
</dbReference>
<keyword evidence="3" id="KW-0813">Transport</keyword>
<dbReference type="RefSeq" id="WP_128930029.1">
    <property type="nucleotide sequence ID" value="NZ_BMHC01000007.1"/>
</dbReference>
<feature type="chain" id="PRO_5044601456" evidence="4">
    <location>
        <begin position="22"/>
        <end position="387"/>
    </location>
</feature>
<protein>
    <submittedName>
        <fullName evidence="6">ABC transporter substrate-binding protein</fullName>
    </submittedName>
</protein>
<evidence type="ECO:0000256" key="2">
    <source>
        <dbReference type="ARBA" id="ARBA00022729"/>
    </source>
</evidence>
<proteinExistence type="inferred from homology"/>
<dbReference type="InterPro" id="IPR051010">
    <property type="entry name" value="BCAA_transport"/>
</dbReference>
<dbReference type="InterPro" id="IPR028082">
    <property type="entry name" value="Peripla_BP_I"/>
</dbReference>
<accession>A0A410VIG5</accession>
<dbReference type="Pfam" id="PF13458">
    <property type="entry name" value="Peripla_BP_6"/>
    <property type="match status" value="1"/>
</dbReference>
<dbReference type="Gene3D" id="3.40.50.2300">
    <property type="match status" value="2"/>
</dbReference>
<evidence type="ECO:0000256" key="3">
    <source>
        <dbReference type="ARBA" id="ARBA00022970"/>
    </source>
</evidence>
<dbReference type="Proteomes" id="UP000625079">
    <property type="component" value="Unassembled WGS sequence"/>
</dbReference>
<dbReference type="InterPro" id="IPR028081">
    <property type="entry name" value="Leu-bd"/>
</dbReference>
<keyword evidence="3" id="KW-0029">Amino-acid transport</keyword>
<evidence type="ECO:0000313" key="9">
    <source>
        <dbReference type="Proteomes" id="UP000625079"/>
    </source>
</evidence>
<dbReference type="OrthoDB" id="7235949at2"/>
<organism evidence="6 9">
    <name type="scientific">Bradyrhizobium guangdongense</name>
    <dbReference type="NCBI Taxonomy" id="1325090"/>
    <lineage>
        <taxon>Bacteria</taxon>
        <taxon>Pseudomonadati</taxon>
        <taxon>Pseudomonadota</taxon>
        <taxon>Alphaproteobacteria</taxon>
        <taxon>Hyphomicrobiales</taxon>
        <taxon>Nitrobacteraceae</taxon>
        <taxon>Bradyrhizobium</taxon>
    </lineage>
</organism>
<evidence type="ECO:0000313" key="7">
    <source>
        <dbReference type="EMBL" id="QOZ64638.1"/>
    </source>
</evidence>
<dbReference type="EMBL" id="BMHC01000007">
    <property type="protein sequence ID" value="GGI25793.1"/>
    <property type="molecule type" value="Genomic_DNA"/>
</dbReference>
<geneLocation type="plasmid" evidence="7 8">
    <name>unnamed</name>
</geneLocation>
<name>A0A410VIG5_9BRAD</name>
<dbReference type="PANTHER" id="PTHR30483:SF6">
    <property type="entry name" value="PERIPLASMIC BINDING PROTEIN OF ABC TRANSPORTER FOR NATURAL AMINO ACIDS"/>
    <property type="match status" value="1"/>
</dbReference>
<dbReference type="Proteomes" id="UP000593880">
    <property type="component" value="Plasmid unnamed"/>
</dbReference>
<evidence type="ECO:0000256" key="4">
    <source>
        <dbReference type="SAM" id="SignalP"/>
    </source>
</evidence>
<comment type="similarity">
    <text evidence="1">Belongs to the leucine-binding protein family.</text>
</comment>
<keyword evidence="2 4" id="KW-0732">Signal</keyword>
<gene>
    <name evidence="6" type="ORF">GCM10010987_36150</name>
    <name evidence="7" type="ORF">XH86_39025</name>
</gene>
<reference evidence="6" key="1">
    <citation type="journal article" date="2014" name="Int. J. Syst. Evol. Microbiol.">
        <title>Complete genome sequence of Corynebacterium casei LMG S-19264T (=DSM 44701T), isolated from a smear-ripened cheese.</title>
        <authorList>
            <consortium name="US DOE Joint Genome Institute (JGI-PGF)"/>
            <person name="Walter F."/>
            <person name="Albersmeier A."/>
            <person name="Kalinowski J."/>
            <person name="Ruckert C."/>
        </authorList>
    </citation>
    <scope>NUCLEOTIDE SEQUENCE</scope>
    <source>
        <strain evidence="6">CGMCC 1.15034</strain>
    </source>
</reference>
<evidence type="ECO:0000313" key="8">
    <source>
        <dbReference type="Proteomes" id="UP000593880"/>
    </source>
</evidence>
<dbReference type="EMBL" id="CP030058">
    <property type="protein sequence ID" value="QOZ64638.1"/>
    <property type="molecule type" value="Genomic_DNA"/>
</dbReference>
<dbReference type="PANTHER" id="PTHR30483">
    <property type="entry name" value="LEUCINE-SPECIFIC-BINDING PROTEIN"/>
    <property type="match status" value="1"/>
</dbReference>
<keyword evidence="7" id="KW-0614">Plasmid</keyword>